<dbReference type="RefSeq" id="WP_061841052.1">
    <property type="nucleotide sequence ID" value="NZ_BAAAXQ010000021.1"/>
</dbReference>
<sequence length="59" mass="7067">MKKCYPIKMIYEIFSSVMIKYNEWSDLVTVKENGSNFLENRAIRGERHAIQRMARSINR</sequence>
<reference evidence="1 2" key="1">
    <citation type="journal article" date="2019" name="Int. J. Syst. Evol. Microbiol.">
        <title>The Global Catalogue of Microorganisms (GCM) 10K type strain sequencing project: providing services to taxonomists for standard genome sequencing and annotation.</title>
        <authorList>
            <consortium name="The Broad Institute Genomics Platform"/>
            <consortium name="The Broad Institute Genome Sequencing Center for Infectious Disease"/>
            <person name="Wu L."/>
            <person name="Ma J."/>
        </authorList>
    </citation>
    <scope>NUCLEOTIDE SEQUENCE [LARGE SCALE GENOMIC DNA]</scope>
    <source>
        <strain evidence="1 2">JCM 8736</strain>
    </source>
</reference>
<protein>
    <submittedName>
        <fullName evidence="1">Uncharacterized protein</fullName>
    </submittedName>
</protein>
<proteinExistence type="predicted"/>
<dbReference type="Proteomes" id="UP001501577">
    <property type="component" value="Unassembled WGS sequence"/>
</dbReference>
<keyword evidence="2" id="KW-1185">Reference proteome</keyword>
<evidence type="ECO:0000313" key="1">
    <source>
        <dbReference type="EMBL" id="GAA3013672.1"/>
    </source>
</evidence>
<comment type="caution">
    <text evidence="1">The sequence shown here is derived from an EMBL/GenBank/DDBJ whole genome shotgun (WGS) entry which is preliminary data.</text>
</comment>
<dbReference type="EMBL" id="BAAAXQ010000021">
    <property type="protein sequence ID" value="GAA3013672.1"/>
    <property type="molecule type" value="Genomic_DNA"/>
</dbReference>
<evidence type="ECO:0000313" key="2">
    <source>
        <dbReference type="Proteomes" id="UP001501577"/>
    </source>
</evidence>
<accession>A0ABN3Y1K8</accession>
<organism evidence="1 2">
    <name type="scientific">Tetragenococcus solitarius</name>
    <dbReference type="NCBI Taxonomy" id="71453"/>
    <lineage>
        <taxon>Bacteria</taxon>
        <taxon>Bacillati</taxon>
        <taxon>Bacillota</taxon>
        <taxon>Bacilli</taxon>
        <taxon>Lactobacillales</taxon>
        <taxon>Enterococcaceae</taxon>
        <taxon>Tetragenococcus</taxon>
    </lineage>
</organism>
<gene>
    <name evidence="1" type="ORF">GCM10019998_07260</name>
</gene>
<name>A0ABN3Y1K8_9ENTE</name>